<evidence type="ECO:0000313" key="2">
    <source>
        <dbReference type="Proteomes" id="UP000654471"/>
    </source>
</evidence>
<organism evidence="1 2">
    <name type="scientific">Streptomyces albospinus</name>
    <dbReference type="NCBI Taxonomy" id="285515"/>
    <lineage>
        <taxon>Bacteria</taxon>
        <taxon>Bacillati</taxon>
        <taxon>Actinomycetota</taxon>
        <taxon>Actinomycetes</taxon>
        <taxon>Kitasatosporales</taxon>
        <taxon>Streptomycetaceae</taxon>
        <taxon>Streptomyces</taxon>
    </lineage>
</organism>
<sequence>MVTGWRARKGRFRLVGKTAAGVNRLPARLAIRHLSDSDHAGDPGLSELTVREMLVRSRREKIDYPDFVRTFRRVCTAAALTAEWHMTQRQM</sequence>
<name>A0ABQ2VMY4_9ACTN</name>
<keyword evidence="2" id="KW-1185">Reference proteome</keyword>
<gene>
    <name evidence="1" type="ORF">GCM10010211_72420</name>
</gene>
<reference evidence="2" key="1">
    <citation type="journal article" date="2019" name="Int. J. Syst. Evol. Microbiol.">
        <title>The Global Catalogue of Microorganisms (GCM) 10K type strain sequencing project: providing services to taxonomists for standard genome sequencing and annotation.</title>
        <authorList>
            <consortium name="The Broad Institute Genomics Platform"/>
            <consortium name="The Broad Institute Genome Sequencing Center for Infectious Disease"/>
            <person name="Wu L."/>
            <person name="Ma J."/>
        </authorList>
    </citation>
    <scope>NUCLEOTIDE SEQUENCE [LARGE SCALE GENOMIC DNA]</scope>
    <source>
        <strain evidence="2">JCM 3399</strain>
    </source>
</reference>
<dbReference type="EMBL" id="BMRP01000046">
    <property type="protein sequence ID" value="GGU94801.1"/>
    <property type="molecule type" value="Genomic_DNA"/>
</dbReference>
<evidence type="ECO:0000313" key="1">
    <source>
        <dbReference type="EMBL" id="GGU94801.1"/>
    </source>
</evidence>
<dbReference type="Proteomes" id="UP000654471">
    <property type="component" value="Unassembled WGS sequence"/>
</dbReference>
<comment type="caution">
    <text evidence="1">The sequence shown here is derived from an EMBL/GenBank/DDBJ whole genome shotgun (WGS) entry which is preliminary data.</text>
</comment>
<protein>
    <submittedName>
        <fullName evidence="1">Uncharacterized protein</fullName>
    </submittedName>
</protein>
<accession>A0ABQ2VMY4</accession>
<proteinExistence type="predicted"/>